<reference evidence="2" key="1">
    <citation type="submission" date="2014-11" db="EMBL/GenBank/DDBJ databases">
        <authorList>
            <person name="Aslett M."/>
        </authorList>
    </citation>
    <scope>NUCLEOTIDE SEQUENCE</scope>
    <source>
        <strain evidence="2">ETEC_ESEI_111</strain>
    </source>
</reference>
<accession>A0A0F7TAU2</accession>
<keyword evidence="1" id="KW-0472">Membrane</keyword>
<proteinExistence type="predicted"/>
<protein>
    <submittedName>
        <fullName evidence="2">CofE protein</fullName>
    </submittedName>
</protein>
<organism evidence="2">
    <name type="scientific">Escherichia coli</name>
    <dbReference type="NCBI Taxonomy" id="562"/>
    <lineage>
        <taxon>Bacteria</taxon>
        <taxon>Pseudomonadati</taxon>
        <taxon>Pseudomonadota</taxon>
        <taxon>Gammaproteobacteria</taxon>
        <taxon>Enterobacterales</taxon>
        <taxon>Enterobacteriaceae</taxon>
        <taxon>Escherichia</taxon>
    </lineage>
</organism>
<dbReference type="AlphaFoldDB" id="A0A0F7TAU2"/>
<sequence length="186" mass="21777">MNLEQITDEKITLEVIWLSSDNVSKKITETRERSWRRVIERHYRKIEYVNAEGKICLGYSSDTSSMNQPFALYVRNLFGDGVYYINEEEGRNYLLVIINGEVMQGTDVYINNALFERYRQKLLSGEYTSLQWSCLTMAHIDEVIEANNLYKRKNKKKKITYLFTMLGIGVICLMLFAVALKIFLVN</sequence>
<dbReference type="RefSeq" id="WP_074541840.1">
    <property type="nucleotide sequence ID" value="NZ_LGMQ01000072.1"/>
</dbReference>
<dbReference type="EMBL" id="LN651094">
    <property type="protein sequence ID" value="CEJ09704.1"/>
    <property type="molecule type" value="Genomic_DNA"/>
</dbReference>
<reference evidence="2" key="2">
    <citation type="journal article" date="2015" name="Pathog. Dis.">
        <title>A putative, novel coli surface antigen 8B (CS8B) of enterotoxigenic Escherichia coli.</title>
        <authorList>
            <person name="Njoroge S.M."/>
            <person name="Boinett C.J."/>
            <person name="Made L.F."/>
            <person name="Ouko T.T."/>
            <person name="Fevre E.M."/>
            <person name="Thomson N.R."/>
            <person name="Kariuki S."/>
        </authorList>
    </citation>
    <scope>NUCLEOTIDE SEQUENCE</scope>
    <source>
        <strain evidence="2">ETEC_ESEI_111</strain>
    </source>
</reference>
<evidence type="ECO:0000313" key="2">
    <source>
        <dbReference type="EMBL" id="CEJ09704.1"/>
    </source>
</evidence>
<feature type="transmembrane region" description="Helical" evidence="1">
    <location>
        <begin position="159"/>
        <end position="184"/>
    </location>
</feature>
<keyword evidence="1" id="KW-0812">Transmembrane</keyword>
<gene>
    <name evidence="2" type="primary">cofE</name>
</gene>
<keyword evidence="1" id="KW-1133">Transmembrane helix</keyword>
<evidence type="ECO:0000256" key="1">
    <source>
        <dbReference type="SAM" id="Phobius"/>
    </source>
</evidence>
<name>A0A0F7TAU2_ECOLX</name>